<dbReference type="EMBL" id="CP015163">
    <property type="protein sequence ID" value="AXB47468.1"/>
    <property type="molecule type" value="Genomic_DNA"/>
</dbReference>
<dbReference type="Pfam" id="PF13349">
    <property type="entry name" value="DUF4097"/>
    <property type="match status" value="1"/>
</dbReference>
<dbReference type="OrthoDB" id="3252095at2"/>
<keyword evidence="3" id="KW-1185">Reference proteome</keyword>
<dbReference type="Proteomes" id="UP000250434">
    <property type="component" value="Chromosome"/>
</dbReference>
<dbReference type="InterPro" id="IPR025164">
    <property type="entry name" value="Toastrack_DUF4097"/>
</dbReference>
<dbReference type="KEGG" id="aab:A4R43_37590"/>
<evidence type="ECO:0000313" key="3">
    <source>
        <dbReference type="Proteomes" id="UP000250434"/>
    </source>
</evidence>
<protein>
    <recommendedName>
        <fullName evidence="1">DUF4097 domain-containing protein</fullName>
    </recommendedName>
</protein>
<dbReference type="AlphaFoldDB" id="A0A344LHE4"/>
<gene>
    <name evidence="2" type="ORF">A4R43_37590</name>
</gene>
<name>A0A344LHE4_9PSEU</name>
<reference evidence="2 3" key="1">
    <citation type="submission" date="2016-04" db="EMBL/GenBank/DDBJ databases">
        <title>Complete genome sequence and analysis of deep-sea sediment isolate, Amycolatopsis sp. WP1.</title>
        <authorList>
            <person name="Wang H."/>
            <person name="Chen S."/>
            <person name="Wu Q."/>
        </authorList>
    </citation>
    <scope>NUCLEOTIDE SEQUENCE [LARGE SCALE GENOMIC DNA]</scope>
    <source>
        <strain evidence="2 3">WP1</strain>
    </source>
</reference>
<evidence type="ECO:0000313" key="2">
    <source>
        <dbReference type="EMBL" id="AXB47468.1"/>
    </source>
</evidence>
<proteinExistence type="predicted"/>
<evidence type="ECO:0000259" key="1">
    <source>
        <dbReference type="Pfam" id="PF13349"/>
    </source>
</evidence>
<dbReference type="RefSeq" id="WP_113696525.1">
    <property type="nucleotide sequence ID" value="NZ_CP015163.1"/>
</dbReference>
<feature type="domain" description="DUF4097" evidence="1">
    <location>
        <begin position="22"/>
        <end position="241"/>
    </location>
</feature>
<accession>A0A344LHE4</accession>
<sequence length="281" mass="29432">MPVFTTPAPITVRLDLPVGDAKIIASDRTDTVVEVHPGNPAKKHDVEAAERTTVDFSGNRLVIRAPSPKSSLFGRTSSVRVTVELPAGSTVQADAQWTTFSTEGTLGACRFTTGGEVRLDRTGTLWLNSSIGDVLVEHVDGDVDVTAGSGEVRIQEATGGGVIRNSSGSCWIGRAGGDVRLNTASGHITVDRAEAGVEARTAFGEIRIGEVSRGRVQLETSAGEIEVGIRAGVAAWLEVSTGFGQVSSELDDAAEPPGDPAETVEVRARSGFGNIRITRAR</sequence>
<organism evidence="2 3">
    <name type="scientific">Amycolatopsis albispora</name>
    <dbReference type="NCBI Taxonomy" id="1804986"/>
    <lineage>
        <taxon>Bacteria</taxon>
        <taxon>Bacillati</taxon>
        <taxon>Actinomycetota</taxon>
        <taxon>Actinomycetes</taxon>
        <taxon>Pseudonocardiales</taxon>
        <taxon>Pseudonocardiaceae</taxon>
        <taxon>Amycolatopsis</taxon>
    </lineage>
</organism>